<evidence type="ECO:0000313" key="2">
    <source>
        <dbReference type="Proteomes" id="UP001305414"/>
    </source>
</evidence>
<dbReference type="AlphaFoldDB" id="A0AAN7ZDR6"/>
<gene>
    <name evidence="1" type="ORF">RRF57_012528</name>
</gene>
<accession>A0AAN7ZDR6</accession>
<keyword evidence="2" id="KW-1185">Reference proteome</keyword>
<evidence type="ECO:0000313" key="1">
    <source>
        <dbReference type="EMBL" id="KAK5636816.1"/>
    </source>
</evidence>
<proteinExistence type="predicted"/>
<dbReference type="Proteomes" id="UP001305414">
    <property type="component" value="Unassembled WGS sequence"/>
</dbReference>
<organism evidence="1 2">
    <name type="scientific">Xylaria bambusicola</name>
    <dbReference type="NCBI Taxonomy" id="326684"/>
    <lineage>
        <taxon>Eukaryota</taxon>
        <taxon>Fungi</taxon>
        <taxon>Dikarya</taxon>
        <taxon>Ascomycota</taxon>
        <taxon>Pezizomycotina</taxon>
        <taxon>Sordariomycetes</taxon>
        <taxon>Xylariomycetidae</taxon>
        <taxon>Xylariales</taxon>
        <taxon>Xylariaceae</taxon>
        <taxon>Xylaria</taxon>
    </lineage>
</organism>
<name>A0AAN7ZDR6_9PEZI</name>
<dbReference type="EMBL" id="JAWHQM010000078">
    <property type="protein sequence ID" value="KAK5636816.1"/>
    <property type="molecule type" value="Genomic_DNA"/>
</dbReference>
<comment type="caution">
    <text evidence="1">The sequence shown here is derived from an EMBL/GenBank/DDBJ whole genome shotgun (WGS) entry which is preliminary data.</text>
</comment>
<protein>
    <submittedName>
        <fullName evidence="1">Uncharacterized protein</fullName>
    </submittedName>
</protein>
<sequence>MASKSSTWLETAQQSLEKEGLYVLQDSEVGERIEVFASAGYPYGTIRALELLTEPVIFDPVSTVDANTCLPSNYLKRIRDILRAHRDDFILGHSLRYTAKPGRYFRFWCGGPNTRLLFVVHQWAKGSKVDYWVGSHKVALPVLGPRINSSQRKVMDHCPRI</sequence>
<reference evidence="1 2" key="1">
    <citation type="submission" date="2023-10" db="EMBL/GenBank/DDBJ databases">
        <title>Draft genome sequence of Xylaria bambusicola isolate GMP-LS, the root and basal stem rot pathogen of sugarcane in Indonesia.</title>
        <authorList>
            <person name="Selvaraj P."/>
            <person name="Muralishankar V."/>
            <person name="Muruganantham S."/>
            <person name="Sp S."/>
            <person name="Haryani S."/>
            <person name="Lau K.J.X."/>
            <person name="Naqvi N.I."/>
        </authorList>
    </citation>
    <scope>NUCLEOTIDE SEQUENCE [LARGE SCALE GENOMIC DNA]</scope>
    <source>
        <strain evidence="1">GMP-LS</strain>
    </source>
</reference>